<feature type="domain" description="Helicase ATP-binding" evidence="3">
    <location>
        <begin position="32"/>
        <end position="210"/>
    </location>
</feature>
<dbReference type="Proteomes" id="UP000310506">
    <property type="component" value="Unassembled WGS sequence"/>
</dbReference>
<evidence type="ECO:0000313" key="5">
    <source>
        <dbReference type="EMBL" id="THB61557.1"/>
    </source>
</evidence>
<dbReference type="InterPro" id="IPR014001">
    <property type="entry name" value="Helicase_ATP-bd"/>
</dbReference>
<gene>
    <name evidence="5" type="ORF">ESZ54_04880</name>
</gene>
<proteinExistence type="predicted"/>
<accession>A0A4S3B5G9</accession>
<dbReference type="GO" id="GO:0003677">
    <property type="term" value="F:DNA binding"/>
    <property type="evidence" value="ECO:0007669"/>
    <property type="project" value="TreeGrafter"/>
</dbReference>
<dbReference type="InterPro" id="IPR011545">
    <property type="entry name" value="DEAD/DEAH_box_helicase_dom"/>
</dbReference>
<keyword evidence="1" id="KW-0547">Nucleotide-binding</keyword>
<organism evidence="5 6">
    <name type="scientific">Vagococcus silagei</name>
    <dbReference type="NCBI Taxonomy" id="2508885"/>
    <lineage>
        <taxon>Bacteria</taxon>
        <taxon>Bacillati</taxon>
        <taxon>Bacillota</taxon>
        <taxon>Bacilli</taxon>
        <taxon>Lactobacillales</taxon>
        <taxon>Enterococcaceae</taxon>
        <taxon>Vagococcus</taxon>
    </lineage>
</organism>
<dbReference type="GO" id="GO:0005524">
    <property type="term" value="F:ATP binding"/>
    <property type="evidence" value="ECO:0007669"/>
    <property type="project" value="UniProtKB-KW"/>
</dbReference>
<dbReference type="InterPro" id="IPR052511">
    <property type="entry name" value="ATP-dep_Helicase"/>
</dbReference>
<feature type="domain" description="Helicase C-terminal" evidence="4">
    <location>
        <begin position="239"/>
        <end position="404"/>
    </location>
</feature>
<sequence>MTSYHLLRREIREYIYDQGWPSLSKTQEAAISQVANSNHNLILSAPTASGKTEAAFLPAINAVNDWESGLKIIYISPLIALINDQFKRITELCHYLKIPVTAWHSEASAAKKKQLLAHPAGILLITPESLEAMLTLQPQEAQFLFKGVEWVLIDEIHGFIASNRGLHLESMLERMQHYMIDQPRYIGMSATLPREDSALIKNYFKNDVETVIIQDKTRNELQLSTDYYPIISSKYSELALEKIYSYSLIECMLIFPNSRSQVELLTVQLKEMAKKNNVDVNYFAHHSSLSKGTRTSIEQFAKHTKRGELFSICCTSTLEMGIDIGSVDSVVQYNAPHSVTSLGQRLGRSGRRTKTSILHFIATKPFELLKGLATIAVYHDGEIERFDRPIKPYDIFAHQVLALLLEHSGMTRERIIELNQTSKNFSWLERREIKGIINHLIKYSYIEDIGNELIIGKNIESLMYKGNFFAQFVTFETYTVLNDSKKIGELDFTPMIEVDQNIILGGKKWRISAVRHDSKKIIVTTANDAVPPTFFSDGGDTSHLVTQKMVTLMTDDLWIEALQPEMKIAIQSLIDDQVYPNNPYLVIEKEELAVRSFAGSKINRTIQLLLSIVDPDAKIQYYDQETLFEIKNSNNSITDLLFKVDSLDWEEEILYNFLREQPTLAIRYLSGYKYIKLLPFPLQLKYFIFNLLDIPAATEHIHIICSSLTHDNNQNS</sequence>
<dbReference type="AlphaFoldDB" id="A0A4S3B5G9"/>
<evidence type="ECO:0000256" key="2">
    <source>
        <dbReference type="ARBA" id="ARBA00022840"/>
    </source>
</evidence>
<dbReference type="Pfam" id="PF00270">
    <property type="entry name" value="DEAD"/>
    <property type="match status" value="1"/>
</dbReference>
<evidence type="ECO:0000259" key="4">
    <source>
        <dbReference type="PROSITE" id="PS51194"/>
    </source>
</evidence>
<evidence type="ECO:0000259" key="3">
    <source>
        <dbReference type="PROSITE" id="PS51192"/>
    </source>
</evidence>
<keyword evidence="6" id="KW-1185">Reference proteome</keyword>
<dbReference type="EMBL" id="SDGV01000011">
    <property type="protein sequence ID" value="THB61557.1"/>
    <property type="molecule type" value="Genomic_DNA"/>
</dbReference>
<dbReference type="InterPro" id="IPR027417">
    <property type="entry name" value="P-loop_NTPase"/>
</dbReference>
<name>A0A4S3B5G9_9ENTE</name>
<dbReference type="RefSeq" id="WP_136136568.1">
    <property type="nucleotide sequence ID" value="NZ_SDGV01000011.1"/>
</dbReference>
<comment type="caution">
    <text evidence="5">The sequence shown here is derived from an EMBL/GenBank/DDBJ whole genome shotgun (WGS) entry which is preliminary data.</text>
</comment>
<dbReference type="GO" id="GO:0004386">
    <property type="term" value="F:helicase activity"/>
    <property type="evidence" value="ECO:0007669"/>
    <property type="project" value="UniProtKB-KW"/>
</dbReference>
<dbReference type="PANTHER" id="PTHR47962">
    <property type="entry name" value="ATP-DEPENDENT HELICASE LHR-RELATED-RELATED"/>
    <property type="match status" value="1"/>
</dbReference>
<dbReference type="SMART" id="SM00490">
    <property type="entry name" value="HELICc"/>
    <property type="match status" value="1"/>
</dbReference>
<dbReference type="Gene3D" id="3.40.50.300">
    <property type="entry name" value="P-loop containing nucleotide triphosphate hydrolases"/>
    <property type="match status" value="2"/>
</dbReference>
<keyword evidence="5" id="KW-0347">Helicase</keyword>
<evidence type="ECO:0000256" key="1">
    <source>
        <dbReference type="ARBA" id="ARBA00022741"/>
    </source>
</evidence>
<dbReference type="OrthoDB" id="9774462at2"/>
<dbReference type="PANTHER" id="PTHR47962:SF5">
    <property type="entry name" value="ATP-DEPENDENT HELICASE LHR-RELATED"/>
    <property type="match status" value="1"/>
</dbReference>
<evidence type="ECO:0000313" key="6">
    <source>
        <dbReference type="Proteomes" id="UP000310506"/>
    </source>
</evidence>
<dbReference type="PROSITE" id="PS51192">
    <property type="entry name" value="HELICASE_ATP_BIND_1"/>
    <property type="match status" value="1"/>
</dbReference>
<dbReference type="SUPFAM" id="SSF52540">
    <property type="entry name" value="P-loop containing nucleoside triphosphate hydrolases"/>
    <property type="match status" value="1"/>
</dbReference>
<reference evidence="5 6" key="1">
    <citation type="submission" date="2019-01" db="EMBL/GenBank/DDBJ databases">
        <title>Vagococcus silagei sp. nov. isolated from brewer's grain.</title>
        <authorList>
            <person name="Guu J.-R."/>
        </authorList>
    </citation>
    <scope>NUCLEOTIDE SEQUENCE [LARGE SCALE GENOMIC DNA]</scope>
    <source>
        <strain evidence="5 6">2B-2</strain>
    </source>
</reference>
<protein>
    <submittedName>
        <fullName evidence="5">DEAD/DEAH box helicase</fullName>
    </submittedName>
</protein>
<dbReference type="PROSITE" id="PS51194">
    <property type="entry name" value="HELICASE_CTER"/>
    <property type="match status" value="1"/>
</dbReference>
<keyword evidence="5" id="KW-0378">Hydrolase</keyword>
<dbReference type="GO" id="GO:0016887">
    <property type="term" value="F:ATP hydrolysis activity"/>
    <property type="evidence" value="ECO:0007669"/>
    <property type="project" value="TreeGrafter"/>
</dbReference>
<keyword evidence="2" id="KW-0067">ATP-binding</keyword>
<dbReference type="InterPro" id="IPR001650">
    <property type="entry name" value="Helicase_C-like"/>
</dbReference>
<dbReference type="Pfam" id="PF00271">
    <property type="entry name" value="Helicase_C"/>
    <property type="match status" value="1"/>
</dbReference>
<dbReference type="SMART" id="SM00487">
    <property type="entry name" value="DEXDc"/>
    <property type="match status" value="1"/>
</dbReference>